<evidence type="ECO:0000313" key="2">
    <source>
        <dbReference type="Proteomes" id="UP000019423"/>
    </source>
</evidence>
<dbReference type="HOGENOM" id="CLU_3271274_0_0_10"/>
<name>W8F0Z6_9BACT</name>
<proteinExistence type="predicted"/>
<dbReference type="STRING" id="1227739.Hsw_2978"/>
<gene>
    <name evidence="1" type="ORF">Hsw_2978</name>
</gene>
<dbReference type="Proteomes" id="UP000019423">
    <property type="component" value="Chromosome"/>
</dbReference>
<dbReference type="KEGG" id="hsw:Hsw_2978"/>
<organism evidence="1 2">
    <name type="scientific">Hymenobacter swuensis DY53</name>
    <dbReference type="NCBI Taxonomy" id="1227739"/>
    <lineage>
        <taxon>Bacteria</taxon>
        <taxon>Pseudomonadati</taxon>
        <taxon>Bacteroidota</taxon>
        <taxon>Cytophagia</taxon>
        <taxon>Cytophagales</taxon>
        <taxon>Hymenobacteraceae</taxon>
        <taxon>Hymenobacter</taxon>
    </lineage>
</organism>
<accession>W8F0Z6</accession>
<reference evidence="1 2" key="1">
    <citation type="submission" date="2014-01" db="EMBL/GenBank/DDBJ databases">
        <title>Complete genome sequence of ionizing-radiation resistance bacterium Hymenobacter swuensis DY53.</title>
        <authorList>
            <person name="Jung J.-H."/>
            <person name="Jeong S.-W."/>
            <person name="Joe M.-H."/>
            <person name="Cho y.-j."/>
            <person name="Kim M.-K."/>
            <person name="Lim S.-Y."/>
        </authorList>
    </citation>
    <scope>NUCLEOTIDE SEQUENCE [LARGE SCALE GENOMIC DNA]</scope>
    <source>
        <strain evidence="1 2">DY53</strain>
    </source>
</reference>
<protein>
    <submittedName>
        <fullName evidence="1">Uncharacterized protein</fullName>
    </submittedName>
</protein>
<sequence>MATGQQLFLFPCWLYWLSNQASRNDFSHLTTADSQQLIASS</sequence>
<evidence type="ECO:0000313" key="1">
    <source>
        <dbReference type="EMBL" id="AHJ98573.1"/>
    </source>
</evidence>
<dbReference type="EMBL" id="CP007145">
    <property type="protein sequence ID" value="AHJ98573.1"/>
    <property type="molecule type" value="Genomic_DNA"/>
</dbReference>
<dbReference type="AlphaFoldDB" id="W8F0Z6"/>
<keyword evidence="2" id="KW-1185">Reference proteome</keyword>